<evidence type="ECO:0000313" key="2">
    <source>
        <dbReference type="Proteomes" id="UP001165121"/>
    </source>
</evidence>
<keyword evidence="2" id="KW-1185">Reference proteome</keyword>
<sequence>MVDEFISRENDDSFLSKSGVLAQRVNEKRHDSTSGISTDKVPKHKRILEAYGHIRCLSTTAWKCWISVAARRFAT</sequence>
<comment type="caution">
    <text evidence="1">The sequence shown here is derived from an EMBL/GenBank/DDBJ whole genome shotgun (WGS) entry which is preliminary data.</text>
</comment>
<dbReference type="Proteomes" id="UP001165121">
    <property type="component" value="Unassembled WGS sequence"/>
</dbReference>
<dbReference type="EMBL" id="BSXT01000606">
    <property type="protein sequence ID" value="GMF30869.1"/>
    <property type="molecule type" value="Genomic_DNA"/>
</dbReference>
<name>A0A9W6X4C1_9STRA</name>
<accession>A0A9W6X4C1</accession>
<evidence type="ECO:0000313" key="1">
    <source>
        <dbReference type="EMBL" id="GMF30869.1"/>
    </source>
</evidence>
<organism evidence="1 2">
    <name type="scientific">Phytophthora fragariaefolia</name>
    <dbReference type="NCBI Taxonomy" id="1490495"/>
    <lineage>
        <taxon>Eukaryota</taxon>
        <taxon>Sar</taxon>
        <taxon>Stramenopiles</taxon>
        <taxon>Oomycota</taxon>
        <taxon>Peronosporomycetes</taxon>
        <taxon>Peronosporales</taxon>
        <taxon>Peronosporaceae</taxon>
        <taxon>Phytophthora</taxon>
    </lineage>
</organism>
<protein>
    <submittedName>
        <fullName evidence="1">Unnamed protein product</fullName>
    </submittedName>
</protein>
<dbReference type="AlphaFoldDB" id="A0A9W6X4C1"/>
<proteinExistence type="predicted"/>
<gene>
    <name evidence="1" type="ORF">Pfra01_000693000</name>
</gene>
<reference evidence="1" key="1">
    <citation type="submission" date="2023-04" db="EMBL/GenBank/DDBJ databases">
        <title>Phytophthora fragariaefolia NBRC 109709.</title>
        <authorList>
            <person name="Ichikawa N."/>
            <person name="Sato H."/>
            <person name="Tonouchi N."/>
        </authorList>
    </citation>
    <scope>NUCLEOTIDE SEQUENCE</scope>
    <source>
        <strain evidence="1">NBRC 109709</strain>
    </source>
</reference>